<dbReference type="InterPro" id="IPR013424">
    <property type="entry name" value="Ice-binding_C"/>
</dbReference>
<keyword evidence="1" id="KW-0732">Signal</keyword>
<sequence length="254" mass="26232">MKITKLLLPSLTMIGLSAVTSVNAATITSQTFATDQVFETGGQTSWTEGLGDNTITYSGGGLGFVAASKASGVGIQTVGGTLRGGHMSGSGTGGFKLPAEGKYAVPDSLSSIFDDKKSGFALFSTVDLSGHDSSTMTLNLATTIGGSSQDDDAMFVRLYLDGLATGIDVLTMFGNSNTTALADDTTFAGGLLTYTFDDTVTSAELIIGFHVDEDIDYYTVDNVSFDGTVAAVPEPTTTALLALGGLALILRRRR</sequence>
<dbReference type="AlphaFoldDB" id="A0A2S7U2E5"/>
<dbReference type="RefSeq" id="WP_105043264.1">
    <property type="nucleotide sequence ID" value="NZ_MQWA01000001.1"/>
</dbReference>
<organism evidence="3 4">
    <name type="scientific">Rubritalea profundi</name>
    <dbReference type="NCBI Taxonomy" id="1658618"/>
    <lineage>
        <taxon>Bacteria</taxon>
        <taxon>Pseudomonadati</taxon>
        <taxon>Verrucomicrobiota</taxon>
        <taxon>Verrucomicrobiia</taxon>
        <taxon>Verrucomicrobiales</taxon>
        <taxon>Rubritaleaceae</taxon>
        <taxon>Rubritalea</taxon>
    </lineage>
</organism>
<keyword evidence="4" id="KW-1185">Reference proteome</keyword>
<accession>A0A2S7U2E5</accession>
<dbReference type="Proteomes" id="UP000239907">
    <property type="component" value="Unassembled WGS sequence"/>
</dbReference>
<evidence type="ECO:0000259" key="2">
    <source>
        <dbReference type="Pfam" id="PF07589"/>
    </source>
</evidence>
<reference evidence="3 4" key="1">
    <citation type="submission" date="2016-12" db="EMBL/GenBank/DDBJ databases">
        <title>Study of bacterial adaptation to deep sea.</title>
        <authorList>
            <person name="Song J."/>
            <person name="Yoshizawa S."/>
            <person name="Kogure K."/>
        </authorList>
    </citation>
    <scope>NUCLEOTIDE SEQUENCE [LARGE SCALE GENOMIC DNA]</scope>
    <source>
        <strain evidence="3 4">SAORIC-165</strain>
    </source>
</reference>
<feature type="domain" description="Ice-binding protein C-terminal" evidence="2">
    <location>
        <begin position="231"/>
        <end position="253"/>
    </location>
</feature>
<name>A0A2S7U2E5_9BACT</name>
<evidence type="ECO:0000313" key="3">
    <source>
        <dbReference type="EMBL" id="PQJ28770.1"/>
    </source>
</evidence>
<dbReference type="Pfam" id="PF07589">
    <property type="entry name" value="PEP-CTERM"/>
    <property type="match status" value="1"/>
</dbReference>
<comment type="caution">
    <text evidence="3">The sequence shown here is derived from an EMBL/GenBank/DDBJ whole genome shotgun (WGS) entry which is preliminary data.</text>
</comment>
<dbReference type="NCBIfam" id="TIGR02595">
    <property type="entry name" value="PEP_CTERM"/>
    <property type="match status" value="1"/>
</dbReference>
<proteinExistence type="predicted"/>
<protein>
    <recommendedName>
        <fullName evidence="2">Ice-binding protein C-terminal domain-containing protein</fullName>
    </recommendedName>
</protein>
<feature type="chain" id="PRO_5015560359" description="Ice-binding protein C-terminal domain-containing protein" evidence="1">
    <location>
        <begin position="25"/>
        <end position="254"/>
    </location>
</feature>
<gene>
    <name evidence="3" type="ORF">BSZ32_09855</name>
</gene>
<dbReference type="EMBL" id="MQWA01000001">
    <property type="protein sequence ID" value="PQJ28770.1"/>
    <property type="molecule type" value="Genomic_DNA"/>
</dbReference>
<feature type="signal peptide" evidence="1">
    <location>
        <begin position="1"/>
        <end position="24"/>
    </location>
</feature>
<evidence type="ECO:0000256" key="1">
    <source>
        <dbReference type="SAM" id="SignalP"/>
    </source>
</evidence>
<evidence type="ECO:0000313" key="4">
    <source>
        <dbReference type="Proteomes" id="UP000239907"/>
    </source>
</evidence>